<evidence type="ECO:0000313" key="3">
    <source>
        <dbReference type="Proteomes" id="UP000003778"/>
    </source>
</evidence>
<name>A0ABP2NVH4_HAEPA</name>
<evidence type="ECO:0000256" key="1">
    <source>
        <dbReference type="SAM" id="Phobius"/>
    </source>
</evidence>
<organism evidence="2 3">
    <name type="scientific">Haemophilus parainfluenzae HK2019</name>
    <dbReference type="NCBI Taxonomy" id="1095746"/>
    <lineage>
        <taxon>Bacteria</taxon>
        <taxon>Pseudomonadati</taxon>
        <taxon>Pseudomonadota</taxon>
        <taxon>Gammaproteobacteria</taxon>
        <taxon>Pasteurellales</taxon>
        <taxon>Pasteurellaceae</taxon>
        <taxon>Haemophilus</taxon>
    </lineage>
</organism>
<sequence length="81" mass="8649">MSLILALIGIPLFIGLGLFFTGSLTFAAISAVFSMATVAFVPIISLIFVLWLITDSVILSILFTLIFGLIVLTANNTKTNI</sequence>
<protein>
    <submittedName>
        <fullName evidence="2">Uncharacterized protein</fullName>
    </submittedName>
</protein>
<keyword evidence="3" id="KW-1185">Reference proteome</keyword>
<feature type="transmembrane region" description="Helical" evidence="1">
    <location>
        <begin position="43"/>
        <end position="72"/>
    </location>
</feature>
<keyword evidence="1" id="KW-0472">Membrane</keyword>
<accession>A0ABP2NVH4</accession>
<evidence type="ECO:0000313" key="2">
    <source>
        <dbReference type="EMBL" id="EIJ28605.1"/>
    </source>
</evidence>
<dbReference type="RefSeq" id="WP_005700123.1">
    <property type="nucleotide sequence ID" value="NZ_AJTC01000042.1"/>
</dbReference>
<comment type="caution">
    <text evidence="2">The sequence shown here is derived from an EMBL/GenBank/DDBJ whole genome shotgun (WGS) entry which is preliminary data.</text>
</comment>
<dbReference type="Proteomes" id="UP000003778">
    <property type="component" value="Unassembled WGS sequence"/>
</dbReference>
<keyword evidence="1" id="KW-0812">Transmembrane</keyword>
<gene>
    <name evidence="2" type="ORF">HMPREF1119_1039</name>
</gene>
<proteinExistence type="predicted"/>
<reference evidence="2 3" key="1">
    <citation type="submission" date="2012-04" db="EMBL/GenBank/DDBJ databases">
        <authorList>
            <person name="Durkin A.S."/>
            <person name="McCorrison J."/>
            <person name="Torralba M."/>
            <person name="Gillis M."/>
            <person name="Methe B."/>
            <person name="Sutton G."/>
            <person name="Nelson K.E."/>
        </authorList>
    </citation>
    <scope>NUCLEOTIDE SEQUENCE [LARGE SCALE GENOMIC DNA]</scope>
    <source>
        <strain evidence="2 3">HK2019</strain>
    </source>
</reference>
<keyword evidence="1" id="KW-1133">Transmembrane helix</keyword>
<dbReference type="EMBL" id="AJTC01000042">
    <property type="protein sequence ID" value="EIJ28605.1"/>
    <property type="molecule type" value="Genomic_DNA"/>
</dbReference>